<proteinExistence type="predicted"/>
<protein>
    <submittedName>
        <fullName evidence="1">Uncharacterized protein</fullName>
    </submittedName>
</protein>
<gene>
    <name evidence="1" type="ORF">GCM10009765_35880</name>
</gene>
<comment type="caution">
    <text evidence="1">The sequence shown here is derived from an EMBL/GenBank/DDBJ whole genome shotgun (WGS) entry which is preliminary data.</text>
</comment>
<dbReference type="EMBL" id="BAAANY010000011">
    <property type="protein sequence ID" value="GAA1683510.1"/>
    <property type="molecule type" value="Genomic_DNA"/>
</dbReference>
<accession>A0ABN2H849</accession>
<evidence type="ECO:0000313" key="2">
    <source>
        <dbReference type="Proteomes" id="UP001500618"/>
    </source>
</evidence>
<dbReference type="RefSeq" id="WP_344311376.1">
    <property type="nucleotide sequence ID" value="NZ_BAAANY010000011.1"/>
</dbReference>
<evidence type="ECO:0000313" key="1">
    <source>
        <dbReference type="EMBL" id="GAA1683510.1"/>
    </source>
</evidence>
<keyword evidence="2" id="KW-1185">Reference proteome</keyword>
<name>A0ABN2H849_9ACTN</name>
<sequence length="190" mass="20680">MPTVLIPIGFESGPRYQGGGQHHEVILPGGYAPLPPDVWKVWTVAFADLESAASLTLSRDRLIQASTKLGIASAAEHTKALVDDRLLAELDTDKPAEFLQSHRLFPLADGFGAIENEPGVYQIAREGRIMIRANQPVYAIWCIAAYHRSIWDAVVAYAEEIEVSPDDVATNVAQALPMIVANRCGFLQAS</sequence>
<organism evidence="1 2">
    <name type="scientific">Fodinicola feengrottensis</name>
    <dbReference type="NCBI Taxonomy" id="435914"/>
    <lineage>
        <taxon>Bacteria</taxon>
        <taxon>Bacillati</taxon>
        <taxon>Actinomycetota</taxon>
        <taxon>Actinomycetes</taxon>
        <taxon>Mycobacteriales</taxon>
        <taxon>Fodinicola</taxon>
    </lineage>
</organism>
<reference evidence="1 2" key="1">
    <citation type="journal article" date="2019" name="Int. J. Syst. Evol. Microbiol.">
        <title>The Global Catalogue of Microorganisms (GCM) 10K type strain sequencing project: providing services to taxonomists for standard genome sequencing and annotation.</title>
        <authorList>
            <consortium name="The Broad Institute Genomics Platform"/>
            <consortium name="The Broad Institute Genome Sequencing Center for Infectious Disease"/>
            <person name="Wu L."/>
            <person name="Ma J."/>
        </authorList>
    </citation>
    <scope>NUCLEOTIDE SEQUENCE [LARGE SCALE GENOMIC DNA]</scope>
    <source>
        <strain evidence="1 2">JCM 14718</strain>
    </source>
</reference>
<dbReference type="Proteomes" id="UP001500618">
    <property type="component" value="Unassembled WGS sequence"/>
</dbReference>